<keyword evidence="1" id="KW-0812">Transmembrane</keyword>
<organism evidence="2 3">
    <name type="scientific">Hydrogenophaga crocea</name>
    <dbReference type="NCBI Taxonomy" id="2716225"/>
    <lineage>
        <taxon>Bacteria</taxon>
        <taxon>Pseudomonadati</taxon>
        <taxon>Pseudomonadota</taxon>
        <taxon>Betaproteobacteria</taxon>
        <taxon>Burkholderiales</taxon>
        <taxon>Comamonadaceae</taxon>
        <taxon>Hydrogenophaga</taxon>
    </lineage>
</organism>
<feature type="transmembrane region" description="Helical" evidence="1">
    <location>
        <begin position="142"/>
        <end position="159"/>
    </location>
</feature>
<protein>
    <submittedName>
        <fullName evidence="2">DUF2938 domain-containing protein</fullName>
    </submittedName>
</protein>
<keyword evidence="1" id="KW-1133">Transmembrane helix</keyword>
<reference evidence="2 3" key="1">
    <citation type="submission" date="2020-03" db="EMBL/GenBank/DDBJ databases">
        <title>Hydrogenophaga sp. nov. isolated from cyanobacterial mat.</title>
        <authorList>
            <person name="Thorat V."/>
            <person name="Kirdat K."/>
            <person name="Tiwarekar B."/>
            <person name="Costa E.D."/>
            <person name="Yadav A."/>
        </authorList>
    </citation>
    <scope>NUCLEOTIDE SEQUENCE [LARGE SCALE GENOMIC DNA]</scope>
    <source>
        <strain evidence="2 3">BA0156</strain>
    </source>
</reference>
<name>A0A6G8IDV0_9BURK</name>
<evidence type="ECO:0000256" key="1">
    <source>
        <dbReference type="SAM" id="Phobius"/>
    </source>
</evidence>
<sequence>MPLLSDPGRIVLIGLGATAAMDAWLLLLTRFGQPFAGFGLIGRWVGHMRHGRFAHPAIARAAPVPGEQALGWLTHYTVGVAYAVLLVLWQGDGWLQRPSWPPALAFGLLTVAAPFLLMQPAMGAGIAASKTPQPGANRLRSLANHTVFGAGLFFSAALLERICP</sequence>
<gene>
    <name evidence="2" type="ORF">G9Q37_03405</name>
</gene>
<dbReference type="InterPro" id="IPR021329">
    <property type="entry name" value="DUF2938"/>
</dbReference>
<feature type="transmembrane region" description="Helical" evidence="1">
    <location>
        <begin position="103"/>
        <end position="122"/>
    </location>
</feature>
<keyword evidence="3" id="KW-1185">Reference proteome</keyword>
<dbReference type="Proteomes" id="UP000503162">
    <property type="component" value="Chromosome"/>
</dbReference>
<dbReference type="RefSeq" id="WP_166224581.1">
    <property type="nucleotide sequence ID" value="NZ_CP049989.1"/>
</dbReference>
<feature type="transmembrane region" description="Helical" evidence="1">
    <location>
        <begin position="73"/>
        <end position="91"/>
    </location>
</feature>
<accession>A0A6G8IDV0</accession>
<evidence type="ECO:0000313" key="2">
    <source>
        <dbReference type="EMBL" id="QIM51248.1"/>
    </source>
</evidence>
<evidence type="ECO:0000313" key="3">
    <source>
        <dbReference type="Proteomes" id="UP000503162"/>
    </source>
</evidence>
<dbReference type="EMBL" id="CP049989">
    <property type="protein sequence ID" value="QIM51248.1"/>
    <property type="molecule type" value="Genomic_DNA"/>
</dbReference>
<dbReference type="Pfam" id="PF11158">
    <property type="entry name" value="DUF2938"/>
    <property type="match status" value="1"/>
</dbReference>
<dbReference type="KEGG" id="hcz:G9Q37_03405"/>
<keyword evidence="1" id="KW-0472">Membrane</keyword>
<proteinExistence type="predicted"/>
<dbReference type="AlphaFoldDB" id="A0A6G8IDV0"/>
<feature type="transmembrane region" description="Helical" evidence="1">
    <location>
        <begin position="12"/>
        <end position="31"/>
    </location>
</feature>